<evidence type="ECO:0000256" key="1">
    <source>
        <dbReference type="SAM" id="MobiDB-lite"/>
    </source>
</evidence>
<evidence type="ECO:0000313" key="3">
    <source>
        <dbReference type="Proteomes" id="UP000054804"/>
    </source>
</evidence>
<gene>
    <name evidence="2" type="ORF">AT728_16410</name>
</gene>
<dbReference type="Proteomes" id="UP000054804">
    <property type="component" value="Unassembled WGS sequence"/>
</dbReference>
<feature type="compositionally biased region" description="Polar residues" evidence="1">
    <location>
        <begin position="1"/>
        <end position="10"/>
    </location>
</feature>
<feature type="region of interest" description="Disordered" evidence="1">
    <location>
        <begin position="1"/>
        <end position="72"/>
    </location>
</feature>
<sequence length="122" mass="13077">MTSAPISRTLKSGPETGRGGGGSGVAADRARQRLSAAGCRDHPACGGAARDGAGCRGRRGRHPGQLMERDSSGRRWAEAYLLRRTPTGPPVEKYCRHHPDTRLDRVLGHWICLACLAPPPRT</sequence>
<keyword evidence="3" id="KW-1185">Reference proteome</keyword>
<dbReference type="AlphaFoldDB" id="A0A0W7X3Q2"/>
<dbReference type="EMBL" id="LOCL01000034">
    <property type="protein sequence ID" value="KUF17383.1"/>
    <property type="molecule type" value="Genomic_DNA"/>
</dbReference>
<name>A0A0W7X3Q2_9ACTN</name>
<organism evidence="2 3">
    <name type="scientific">Streptomyces silvensis</name>
    <dbReference type="NCBI Taxonomy" id="1765722"/>
    <lineage>
        <taxon>Bacteria</taxon>
        <taxon>Bacillati</taxon>
        <taxon>Actinomycetota</taxon>
        <taxon>Actinomycetes</taxon>
        <taxon>Kitasatosporales</taxon>
        <taxon>Streptomycetaceae</taxon>
        <taxon>Streptomyces</taxon>
    </lineage>
</organism>
<protein>
    <submittedName>
        <fullName evidence="2">Uncharacterized protein</fullName>
    </submittedName>
</protein>
<reference evidence="2 3" key="1">
    <citation type="submission" date="2015-12" db="EMBL/GenBank/DDBJ databases">
        <title>Draft genome sequence of Streptomyces silvensis ATCC 53525, a producer of novel hormone antagonists.</title>
        <authorList>
            <person name="Johnston C.W."/>
            <person name="Li Y."/>
            <person name="Magarvey N.A."/>
        </authorList>
    </citation>
    <scope>NUCLEOTIDE SEQUENCE [LARGE SCALE GENOMIC DNA]</scope>
    <source>
        <strain evidence="2 3">ATCC 53525</strain>
    </source>
</reference>
<dbReference type="OrthoDB" id="9956146at2"/>
<comment type="caution">
    <text evidence="2">The sequence shown here is derived from an EMBL/GenBank/DDBJ whole genome shotgun (WGS) entry which is preliminary data.</text>
</comment>
<proteinExistence type="predicted"/>
<evidence type="ECO:0000313" key="2">
    <source>
        <dbReference type="EMBL" id="KUF17383.1"/>
    </source>
</evidence>
<accession>A0A0W7X3Q2</accession>